<gene>
    <name evidence="1" type="ORF">BS50DRAFT_577867</name>
</gene>
<dbReference type="Proteomes" id="UP000240883">
    <property type="component" value="Unassembled WGS sequence"/>
</dbReference>
<name>A0A2T2N983_CORCC</name>
<accession>A0A2T2N983</accession>
<reference evidence="1 2" key="1">
    <citation type="journal article" date="2018" name="Front. Microbiol.">
        <title>Genome-Wide Analysis of Corynespora cassiicola Leaf Fall Disease Putative Effectors.</title>
        <authorList>
            <person name="Lopez D."/>
            <person name="Ribeiro S."/>
            <person name="Label P."/>
            <person name="Fumanal B."/>
            <person name="Venisse J.S."/>
            <person name="Kohler A."/>
            <person name="de Oliveira R.R."/>
            <person name="Labutti K."/>
            <person name="Lipzen A."/>
            <person name="Lail K."/>
            <person name="Bauer D."/>
            <person name="Ohm R.A."/>
            <person name="Barry K.W."/>
            <person name="Spatafora J."/>
            <person name="Grigoriev I.V."/>
            <person name="Martin F.M."/>
            <person name="Pujade-Renaud V."/>
        </authorList>
    </citation>
    <scope>NUCLEOTIDE SEQUENCE [LARGE SCALE GENOMIC DNA]</scope>
    <source>
        <strain evidence="1 2">Philippines</strain>
    </source>
</reference>
<dbReference type="EMBL" id="KZ678142">
    <property type="protein sequence ID" value="PSN61987.1"/>
    <property type="molecule type" value="Genomic_DNA"/>
</dbReference>
<organism evidence="1 2">
    <name type="scientific">Corynespora cassiicola Philippines</name>
    <dbReference type="NCBI Taxonomy" id="1448308"/>
    <lineage>
        <taxon>Eukaryota</taxon>
        <taxon>Fungi</taxon>
        <taxon>Dikarya</taxon>
        <taxon>Ascomycota</taxon>
        <taxon>Pezizomycotina</taxon>
        <taxon>Dothideomycetes</taxon>
        <taxon>Pleosporomycetidae</taxon>
        <taxon>Pleosporales</taxon>
        <taxon>Corynesporascaceae</taxon>
        <taxon>Corynespora</taxon>
    </lineage>
</organism>
<protein>
    <submittedName>
        <fullName evidence="1">Uncharacterized protein</fullName>
    </submittedName>
</protein>
<keyword evidence="2" id="KW-1185">Reference proteome</keyword>
<sequence>MRAWWRGDGLLMDGWQNWLCSSVLQRGTPRDKGPLRCEMRPRGWGAGATGATGAAAAGAGAGWGCG</sequence>
<evidence type="ECO:0000313" key="2">
    <source>
        <dbReference type="Proteomes" id="UP000240883"/>
    </source>
</evidence>
<dbReference type="AlphaFoldDB" id="A0A2T2N983"/>
<proteinExistence type="predicted"/>
<evidence type="ECO:0000313" key="1">
    <source>
        <dbReference type="EMBL" id="PSN61987.1"/>
    </source>
</evidence>